<evidence type="ECO:0000256" key="2">
    <source>
        <dbReference type="ARBA" id="ARBA00023315"/>
    </source>
</evidence>
<gene>
    <name evidence="5" type="ORF">LX16_0592</name>
</gene>
<dbReference type="PANTHER" id="PTHR43792">
    <property type="entry name" value="GNAT FAMILY, PUTATIVE (AFU_ORTHOLOGUE AFUA_3G00765)-RELATED-RELATED"/>
    <property type="match status" value="1"/>
</dbReference>
<dbReference type="PANTHER" id="PTHR43792:SF8">
    <property type="entry name" value="[RIBOSOMAL PROTEIN US5]-ALANINE N-ACETYLTRANSFERASE"/>
    <property type="match status" value="1"/>
</dbReference>
<dbReference type="GO" id="GO:0005737">
    <property type="term" value="C:cytoplasm"/>
    <property type="evidence" value="ECO:0007669"/>
    <property type="project" value="TreeGrafter"/>
</dbReference>
<name>A0A562VAI5_9ACTN</name>
<dbReference type="InterPro" id="IPR016181">
    <property type="entry name" value="Acyl_CoA_acyltransferase"/>
</dbReference>
<dbReference type="Gene3D" id="3.40.630.30">
    <property type="match status" value="1"/>
</dbReference>
<reference evidence="5 6" key="1">
    <citation type="journal article" date="2013" name="Stand. Genomic Sci.">
        <title>Genomic Encyclopedia of Type Strains, Phase I: The one thousand microbial genomes (KMG-I) project.</title>
        <authorList>
            <person name="Kyrpides N.C."/>
            <person name="Woyke T."/>
            <person name="Eisen J.A."/>
            <person name="Garrity G."/>
            <person name="Lilburn T.G."/>
            <person name="Beck B.J."/>
            <person name="Whitman W.B."/>
            <person name="Hugenholtz P."/>
            <person name="Klenk H.P."/>
        </authorList>
    </citation>
    <scope>NUCLEOTIDE SEQUENCE [LARGE SCALE GENOMIC DNA]</scope>
    <source>
        <strain evidence="5 6">DSM 45044</strain>
    </source>
</reference>
<dbReference type="SUPFAM" id="SSF55729">
    <property type="entry name" value="Acyl-CoA N-acyltransferases (Nat)"/>
    <property type="match status" value="1"/>
</dbReference>
<keyword evidence="1 5" id="KW-0808">Transferase</keyword>
<protein>
    <submittedName>
        <fullName evidence="5">Ribosomal-protein-alanine N-acetyltransferase</fullName>
    </submittedName>
</protein>
<comment type="similarity">
    <text evidence="3">Belongs to the acetyltransferase family. RimJ subfamily.</text>
</comment>
<dbReference type="OrthoDB" id="5125488at2"/>
<keyword evidence="2" id="KW-0012">Acyltransferase</keyword>
<organism evidence="5 6">
    <name type="scientific">Stackebrandtia albiflava</name>
    <dbReference type="NCBI Taxonomy" id="406432"/>
    <lineage>
        <taxon>Bacteria</taxon>
        <taxon>Bacillati</taxon>
        <taxon>Actinomycetota</taxon>
        <taxon>Actinomycetes</taxon>
        <taxon>Glycomycetales</taxon>
        <taxon>Glycomycetaceae</taxon>
        <taxon>Stackebrandtia</taxon>
    </lineage>
</organism>
<dbReference type="AlphaFoldDB" id="A0A562VAI5"/>
<comment type="caution">
    <text evidence="5">The sequence shown here is derived from an EMBL/GenBank/DDBJ whole genome shotgun (WGS) entry which is preliminary data.</text>
</comment>
<proteinExistence type="inferred from homology"/>
<evidence type="ECO:0000259" key="4">
    <source>
        <dbReference type="PROSITE" id="PS51186"/>
    </source>
</evidence>
<evidence type="ECO:0000256" key="1">
    <source>
        <dbReference type="ARBA" id="ARBA00022679"/>
    </source>
</evidence>
<dbReference type="Pfam" id="PF13302">
    <property type="entry name" value="Acetyltransf_3"/>
    <property type="match status" value="1"/>
</dbReference>
<dbReference type="EMBL" id="VLLL01000005">
    <property type="protein sequence ID" value="TWJ14899.1"/>
    <property type="molecule type" value="Genomic_DNA"/>
</dbReference>
<dbReference type="GO" id="GO:0008999">
    <property type="term" value="F:protein-N-terminal-alanine acetyltransferase activity"/>
    <property type="evidence" value="ECO:0007669"/>
    <property type="project" value="TreeGrafter"/>
</dbReference>
<accession>A0A562VAI5</accession>
<sequence length="160" mass="17524">MIQLEVLRADHSAPLYEFESRNREYFARTVPDRGDAFFAEFDRMFADRLAEQETGTIRMHVVVEDGEIVGRVNLVDVADGTAELGYRIGESASGRGVATAAVKKVVEVAATELGLSELRAETTVDNPASQAVLKRAGFTPVGETTLEGRPAIRYARPLRP</sequence>
<dbReference type="Proteomes" id="UP000321617">
    <property type="component" value="Unassembled WGS sequence"/>
</dbReference>
<evidence type="ECO:0000313" key="5">
    <source>
        <dbReference type="EMBL" id="TWJ14899.1"/>
    </source>
</evidence>
<evidence type="ECO:0000256" key="3">
    <source>
        <dbReference type="ARBA" id="ARBA00038502"/>
    </source>
</evidence>
<dbReference type="InterPro" id="IPR000182">
    <property type="entry name" value="GNAT_dom"/>
</dbReference>
<dbReference type="RefSeq" id="WP_147132698.1">
    <property type="nucleotide sequence ID" value="NZ_BAABIJ010000001.1"/>
</dbReference>
<keyword evidence="6" id="KW-1185">Reference proteome</keyword>
<evidence type="ECO:0000313" key="6">
    <source>
        <dbReference type="Proteomes" id="UP000321617"/>
    </source>
</evidence>
<feature type="domain" description="N-acetyltransferase" evidence="4">
    <location>
        <begin position="16"/>
        <end position="159"/>
    </location>
</feature>
<dbReference type="InterPro" id="IPR051531">
    <property type="entry name" value="N-acetyltransferase"/>
</dbReference>
<dbReference type="PROSITE" id="PS51186">
    <property type="entry name" value="GNAT"/>
    <property type="match status" value="1"/>
</dbReference>